<accession>S2JE52</accession>
<feature type="transmembrane region" description="Helical" evidence="2">
    <location>
        <begin position="253"/>
        <end position="275"/>
    </location>
</feature>
<keyword evidence="2" id="KW-0472">Membrane</keyword>
<feature type="transmembrane region" description="Helical" evidence="2">
    <location>
        <begin position="199"/>
        <end position="224"/>
    </location>
</feature>
<feature type="transmembrane region" description="Helical" evidence="2">
    <location>
        <begin position="85"/>
        <end position="108"/>
    </location>
</feature>
<evidence type="ECO:0000313" key="3">
    <source>
        <dbReference type="EMBL" id="EPB88114.1"/>
    </source>
</evidence>
<dbReference type="OrthoDB" id="2131431at2759"/>
<dbReference type="Proteomes" id="UP000014254">
    <property type="component" value="Unassembled WGS sequence"/>
</dbReference>
<sequence length="479" mass="53431">MSSSPSDMETLARVCVNGVCHCDWRLTLQDCVEGKAMTIVHGINVGLSGITVVVGIILLLHRVVIKGHRLFDINLAKGCFRPKPIDCMLLFIIIFNLLRLISSTVLIADICPDMISRSFMFEFPWQFGFGAFALYLIGIAQTLADSHRVIANSWLPSPRLVDLIGGTIFLAPFIINNVMSLAAGILAEKNLHLAQIFTRLLYIFWFVHCFSLSVAVFFSGYRLIRILSAHLQKFKTTGPRYVSVQTGIFKIRAVMSIITTCLMMFAVFLLIFGILREIIIVNVVGSIVLGAIWNFLGAVATLGVEIAIIFNPKVDDGTSLGLKTSSAEKSASQTGQFVTYTNFSTQEYSATTSNHNNNGAQGTLSHNAFDELKLQQLQYQNVFHKHNNHQLPHNSSDAKGNKNQQMADLSTPQAREMKVSAAGIPLQDAEYYTDHHKEFNEEKRPFPFSHHQTHHLDDEHIIDDGETSQMDLVEYASKH</sequence>
<gene>
    <name evidence="3" type="ORF">HMPREF1544_05058</name>
</gene>
<evidence type="ECO:0000256" key="1">
    <source>
        <dbReference type="SAM" id="MobiDB-lite"/>
    </source>
</evidence>
<reference evidence="4" key="1">
    <citation type="submission" date="2013-05" db="EMBL/GenBank/DDBJ databases">
        <title>The Genome sequence of Mucor circinelloides f. circinelloides 1006PhL.</title>
        <authorList>
            <consortium name="The Broad Institute Genomics Platform"/>
            <person name="Cuomo C."/>
            <person name="Earl A."/>
            <person name="Findley K."/>
            <person name="Lee S.C."/>
            <person name="Walker B."/>
            <person name="Young S."/>
            <person name="Zeng Q."/>
            <person name="Gargeya S."/>
            <person name="Fitzgerald M."/>
            <person name="Haas B."/>
            <person name="Abouelleil A."/>
            <person name="Allen A.W."/>
            <person name="Alvarado L."/>
            <person name="Arachchi H.M."/>
            <person name="Berlin A.M."/>
            <person name="Chapman S.B."/>
            <person name="Gainer-Dewar J."/>
            <person name="Goldberg J."/>
            <person name="Griggs A."/>
            <person name="Gujja S."/>
            <person name="Hansen M."/>
            <person name="Howarth C."/>
            <person name="Imamovic A."/>
            <person name="Ireland A."/>
            <person name="Larimer J."/>
            <person name="McCowan C."/>
            <person name="Murphy C."/>
            <person name="Pearson M."/>
            <person name="Poon T.W."/>
            <person name="Priest M."/>
            <person name="Roberts A."/>
            <person name="Saif S."/>
            <person name="Shea T."/>
            <person name="Sisk P."/>
            <person name="Sykes S."/>
            <person name="Wortman J."/>
            <person name="Nusbaum C."/>
            <person name="Birren B."/>
        </authorList>
    </citation>
    <scope>NUCLEOTIDE SEQUENCE [LARGE SCALE GENOMIC DNA]</scope>
    <source>
        <strain evidence="4">1006PhL</strain>
    </source>
</reference>
<dbReference type="AlphaFoldDB" id="S2JE52"/>
<evidence type="ECO:0000313" key="4">
    <source>
        <dbReference type="Proteomes" id="UP000014254"/>
    </source>
</evidence>
<keyword evidence="4" id="KW-1185">Reference proteome</keyword>
<keyword evidence="2" id="KW-0812">Transmembrane</keyword>
<feature type="compositionally biased region" description="Polar residues" evidence="1">
    <location>
        <begin position="389"/>
        <end position="413"/>
    </location>
</feature>
<feature type="region of interest" description="Disordered" evidence="1">
    <location>
        <begin position="387"/>
        <end position="416"/>
    </location>
</feature>
<dbReference type="EMBL" id="KE123956">
    <property type="protein sequence ID" value="EPB88114.1"/>
    <property type="molecule type" value="Genomic_DNA"/>
</dbReference>
<feature type="transmembrane region" description="Helical" evidence="2">
    <location>
        <begin position="123"/>
        <end position="143"/>
    </location>
</feature>
<feature type="transmembrane region" description="Helical" evidence="2">
    <location>
        <begin position="43"/>
        <end position="64"/>
    </location>
</feature>
<feature type="transmembrane region" description="Helical" evidence="2">
    <location>
        <begin position="163"/>
        <end position="187"/>
    </location>
</feature>
<dbReference type="eggNOG" id="ENOG502SFIC">
    <property type="taxonomic scope" value="Eukaryota"/>
</dbReference>
<proteinExistence type="predicted"/>
<dbReference type="InParanoid" id="S2JE52"/>
<protein>
    <submittedName>
        <fullName evidence="3">Uncharacterized protein</fullName>
    </submittedName>
</protein>
<keyword evidence="2" id="KW-1133">Transmembrane helix</keyword>
<feature type="transmembrane region" description="Helical" evidence="2">
    <location>
        <begin position="287"/>
        <end position="310"/>
    </location>
</feature>
<dbReference type="VEuPathDB" id="FungiDB:HMPREF1544_05058"/>
<evidence type="ECO:0000256" key="2">
    <source>
        <dbReference type="SAM" id="Phobius"/>
    </source>
</evidence>
<dbReference type="OMA" id="PIDCMLL"/>
<name>S2JE52_MUCC1</name>
<organism evidence="3 4">
    <name type="scientific">Mucor circinelloides f. circinelloides (strain 1006PhL)</name>
    <name type="common">Mucormycosis agent</name>
    <name type="synonym">Calyptromyces circinelloides</name>
    <dbReference type="NCBI Taxonomy" id="1220926"/>
    <lineage>
        <taxon>Eukaryota</taxon>
        <taxon>Fungi</taxon>
        <taxon>Fungi incertae sedis</taxon>
        <taxon>Mucoromycota</taxon>
        <taxon>Mucoromycotina</taxon>
        <taxon>Mucoromycetes</taxon>
        <taxon>Mucorales</taxon>
        <taxon>Mucorineae</taxon>
        <taxon>Mucoraceae</taxon>
        <taxon>Mucor</taxon>
    </lineage>
</organism>